<proteinExistence type="predicted"/>
<reference evidence="1" key="1">
    <citation type="submission" date="2020-01" db="EMBL/GenBank/DDBJ databases">
        <authorList>
            <consortium name="DOE Joint Genome Institute"/>
            <person name="Haridas S."/>
            <person name="Albert R."/>
            <person name="Binder M."/>
            <person name="Bloem J."/>
            <person name="Labutti K."/>
            <person name="Salamov A."/>
            <person name="Andreopoulos B."/>
            <person name="Baker S.E."/>
            <person name="Barry K."/>
            <person name="Bills G."/>
            <person name="Bluhm B.H."/>
            <person name="Cannon C."/>
            <person name="Castanera R."/>
            <person name="Culley D.E."/>
            <person name="Daum C."/>
            <person name="Ezra D."/>
            <person name="Gonzalez J.B."/>
            <person name="Henrissat B."/>
            <person name="Kuo A."/>
            <person name="Liang C."/>
            <person name="Lipzen A."/>
            <person name="Lutzoni F."/>
            <person name="Magnuson J."/>
            <person name="Mondo S."/>
            <person name="Nolan M."/>
            <person name="Ohm R."/>
            <person name="Pangilinan J."/>
            <person name="Park H.-J."/>
            <person name="Ramirez L."/>
            <person name="Alfaro M."/>
            <person name="Sun H."/>
            <person name="Tritt A."/>
            <person name="Yoshinaga Y."/>
            <person name="Zwiers L.-H."/>
            <person name="Turgeon B.G."/>
            <person name="Goodwin S.B."/>
            <person name="Spatafora J.W."/>
            <person name="Crous P.W."/>
            <person name="Grigoriev I.V."/>
        </authorList>
    </citation>
    <scope>NUCLEOTIDE SEQUENCE</scope>
    <source>
        <strain evidence="1">CBS 394.84</strain>
    </source>
</reference>
<dbReference type="EMBL" id="ML976619">
    <property type="protein sequence ID" value="KAF1840680.1"/>
    <property type="molecule type" value="Genomic_DNA"/>
</dbReference>
<dbReference type="RefSeq" id="XP_040783243.1">
    <property type="nucleotide sequence ID" value="XM_040927118.1"/>
</dbReference>
<dbReference type="AlphaFoldDB" id="A0A9P4L3R9"/>
<protein>
    <submittedName>
        <fullName evidence="1">Uncharacterized protein</fullName>
    </submittedName>
</protein>
<evidence type="ECO:0000313" key="1">
    <source>
        <dbReference type="EMBL" id="KAF1840680.1"/>
    </source>
</evidence>
<sequence>MRKAAGGAQHRGNISTSTQCTRFHNCLFFFLYSFVGRHLCLSWKLLVQHAVVSCSCHSFLLVYAIARFPPPPNTPALDHTHSLPPSTLLPHSYTTPNHTTSHLTPLPIKLSSLLSFPSFSIRVGNERAYQKGIYYIIPKTSASRLKVSFPY</sequence>
<name>A0A9P4L3R9_9PLEO</name>
<accession>A0A9P4L3R9</accession>
<comment type="caution">
    <text evidence="1">The sequence shown here is derived from an EMBL/GenBank/DDBJ whole genome shotgun (WGS) entry which is preliminary data.</text>
</comment>
<dbReference type="GeneID" id="63844370"/>
<gene>
    <name evidence="1" type="ORF">K460DRAFT_190835</name>
</gene>
<organism evidence="1 2">
    <name type="scientific">Cucurbitaria berberidis CBS 394.84</name>
    <dbReference type="NCBI Taxonomy" id="1168544"/>
    <lineage>
        <taxon>Eukaryota</taxon>
        <taxon>Fungi</taxon>
        <taxon>Dikarya</taxon>
        <taxon>Ascomycota</taxon>
        <taxon>Pezizomycotina</taxon>
        <taxon>Dothideomycetes</taxon>
        <taxon>Pleosporomycetidae</taxon>
        <taxon>Pleosporales</taxon>
        <taxon>Pleosporineae</taxon>
        <taxon>Cucurbitariaceae</taxon>
        <taxon>Cucurbitaria</taxon>
    </lineage>
</organism>
<keyword evidence="2" id="KW-1185">Reference proteome</keyword>
<dbReference type="Proteomes" id="UP000800039">
    <property type="component" value="Unassembled WGS sequence"/>
</dbReference>
<evidence type="ECO:0000313" key="2">
    <source>
        <dbReference type="Proteomes" id="UP000800039"/>
    </source>
</evidence>